<keyword evidence="2" id="KW-1185">Reference proteome</keyword>
<dbReference type="EMBL" id="CP081294">
    <property type="protein sequence ID" value="QZD94907.1"/>
    <property type="molecule type" value="Genomic_DNA"/>
</dbReference>
<evidence type="ECO:0000313" key="1">
    <source>
        <dbReference type="EMBL" id="QZD94907.1"/>
    </source>
</evidence>
<protein>
    <submittedName>
        <fullName evidence="1">Recombination protein F</fullName>
    </submittedName>
</protein>
<sequence length="39" mass="4009">MFDLEKYGSKLFAAAFSLTLSAAFFAAAIVPASPNGVLA</sequence>
<accession>A0ABX9A0V9</accession>
<reference evidence="1 2" key="1">
    <citation type="submission" date="2021-08" db="EMBL/GenBank/DDBJ databases">
        <title>Comparative Genomics Analysis of the Genus Qipengyuania Reveals Extensive Genetic Diversity and Metabolic Versatility, Including the Description of Fifteen Novel Species.</title>
        <authorList>
            <person name="Liu Y."/>
        </authorList>
    </citation>
    <scope>NUCLEOTIDE SEQUENCE [LARGE SCALE GENOMIC DNA]</scope>
    <source>
        <strain evidence="1 2">1NDH1</strain>
    </source>
</reference>
<gene>
    <name evidence="1" type="ORF">K3136_12615</name>
</gene>
<dbReference type="Proteomes" id="UP000824321">
    <property type="component" value="Chromosome"/>
</dbReference>
<dbReference type="RefSeq" id="WP_221430650.1">
    <property type="nucleotide sequence ID" value="NZ_CP081294.1"/>
</dbReference>
<proteinExistence type="predicted"/>
<name>A0ABX9A0V9_9SPHN</name>
<organism evidence="1 2">
    <name type="scientific">Qipengyuania gelatinilytica</name>
    <dbReference type="NCBI Taxonomy" id="2867231"/>
    <lineage>
        <taxon>Bacteria</taxon>
        <taxon>Pseudomonadati</taxon>
        <taxon>Pseudomonadota</taxon>
        <taxon>Alphaproteobacteria</taxon>
        <taxon>Sphingomonadales</taxon>
        <taxon>Erythrobacteraceae</taxon>
        <taxon>Qipengyuania</taxon>
    </lineage>
</organism>
<evidence type="ECO:0000313" key="2">
    <source>
        <dbReference type="Proteomes" id="UP000824321"/>
    </source>
</evidence>